<feature type="region of interest" description="Disordered" evidence="1">
    <location>
        <begin position="99"/>
        <end position="120"/>
    </location>
</feature>
<protein>
    <recommendedName>
        <fullName evidence="2">UspA domain-containing protein</fullName>
    </recommendedName>
</protein>
<evidence type="ECO:0000256" key="1">
    <source>
        <dbReference type="SAM" id="MobiDB-lite"/>
    </source>
</evidence>
<dbReference type="InterPro" id="IPR006015">
    <property type="entry name" value="Universal_stress_UspA"/>
</dbReference>
<evidence type="ECO:0000259" key="2">
    <source>
        <dbReference type="Pfam" id="PF00582"/>
    </source>
</evidence>
<dbReference type="STRING" id="35722.A0A0B7NVE7"/>
<reference evidence="3 4" key="1">
    <citation type="submission" date="2014-09" db="EMBL/GenBank/DDBJ databases">
        <authorList>
            <person name="Ellenberger Sabrina"/>
        </authorList>
    </citation>
    <scope>NUCLEOTIDE SEQUENCE [LARGE SCALE GENOMIC DNA]</scope>
    <source>
        <strain evidence="3 4">CBS 412.66</strain>
    </source>
</reference>
<keyword evidence="4" id="KW-1185">Reference proteome</keyword>
<dbReference type="PANTHER" id="PTHR46100">
    <property type="entry name" value="IMP2'P"/>
    <property type="match status" value="1"/>
</dbReference>
<dbReference type="PANTHER" id="PTHR46100:SF4">
    <property type="entry name" value="USPA DOMAIN-CONTAINING PROTEIN"/>
    <property type="match status" value="1"/>
</dbReference>
<dbReference type="Proteomes" id="UP000054107">
    <property type="component" value="Unassembled WGS sequence"/>
</dbReference>
<feature type="region of interest" description="Disordered" evidence="1">
    <location>
        <begin position="174"/>
        <end position="194"/>
    </location>
</feature>
<dbReference type="Gene3D" id="3.40.50.620">
    <property type="entry name" value="HUPs"/>
    <property type="match status" value="1"/>
</dbReference>
<feature type="compositionally biased region" description="Basic and acidic residues" evidence="1">
    <location>
        <begin position="135"/>
        <end position="151"/>
    </location>
</feature>
<dbReference type="InterPro" id="IPR014729">
    <property type="entry name" value="Rossmann-like_a/b/a_fold"/>
</dbReference>
<name>A0A0B7NVE7_9FUNG</name>
<feature type="region of interest" description="Disordered" evidence="1">
    <location>
        <begin position="40"/>
        <end position="83"/>
    </location>
</feature>
<accession>A0A0B7NVE7</accession>
<dbReference type="AlphaFoldDB" id="A0A0B7NVE7"/>
<dbReference type="SUPFAM" id="SSF52402">
    <property type="entry name" value="Adenine nucleotide alpha hydrolases-like"/>
    <property type="match status" value="1"/>
</dbReference>
<organism evidence="3 4">
    <name type="scientific">Parasitella parasitica</name>
    <dbReference type="NCBI Taxonomy" id="35722"/>
    <lineage>
        <taxon>Eukaryota</taxon>
        <taxon>Fungi</taxon>
        <taxon>Fungi incertae sedis</taxon>
        <taxon>Mucoromycota</taxon>
        <taxon>Mucoromycotina</taxon>
        <taxon>Mucoromycetes</taxon>
        <taxon>Mucorales</taxon>
        <taxon>Mucorineae</taxon>
        <taxon>Mucoraceae</taxon>
        <taxon>Parasitella</taxon>
    </lineage>
</organism>
<feature type="compositionally biased region" description="Acidic residues" evidence="1">
    <location>
        <begin position="51"/>
        <end position="65"/>
    </location>
</feature>
<dbReference type="OrthoDB" id="331544at2759"/>
<proteinExistence type="predicted"/>
<feature type="region of interest" description="Disordered" evidence="1">
    <location>
        <begin position="135"/>
        <end position="157"/>
    </location>
</feature>
<dbReference type="PRINTS" id="PR01438">
    <property type="entry name" value="UNVRSLSTRESS"/>
</dbReference>
<dbReference type="CDD" id="cd23659">
    <property type="entry name" value="USP_At3g01520-like"/>
    <property type="match status" value="1"/>
</dbReference>
<dbReference type="Pfam" id="PF00582">
    <property type="entry name" value="Usp"/>
    <property type="match status" value="1"/>
</dbReference>
<evidence type="ECO:0000313" key="4">
    <source>
        <dbReference type="Proteomes" id="UP000054107"/>
    </source>
</evidence>
<gene>
    <name evidence="3" type="primary">PARPA_13591.1 scaffold 47020</name>
</gene>
<dbReference type="InterPro" id="IPR006016">
    <property type="entry name" value="UspA"/>
</dbReference>
<feature type="domain" description="UspA" evidence="2">
    <location>
        <begin position="247"/>
        <end position="384"/>
    </location>
</feature>
<sequence>MSKKLESDKHVPTVAINNVPITNTIPFTTEEPVRRPWLKTELQELNNEAETYPEDADVADEDDDTSNASDTADSDEDSITGQNKIKNIIAANNLDKSDEEGVIIQEQSSPKKEEEEDDFKGSDIMAYLSREMSDYQEKQDNMTQEYERKVSQAETEDDLLQASDPDLLRRTESNRHIPYQDTIPPPKRSNTIHGQSDQIHKDLLVFSDNPTVIEEPTKLRVVQYYGAGRSGVMPAEFRSKRRPKSYLVACDFSKESLYAIEWTMGTMMRDGDELHVATVANRDDNPDVVKATGLDPKGELHATSDALITEAKKLLGQMMLFNIKLVTHAMIGRVKDVLKSLTREHNYTMLVCGSRGRGSVRNLLMGSVSTYLVHKSPVPVAVIRRQKKKKKVKHQVVEAQPLSESVKSGHLHVDELS</sequence>
<dbReference type="EMBL" id="LN734023">
    <property type="protein sequence ID" value="CEP19278.1"/>
    <property type="molecule type" value="Genomic_DNA"/>
</dbReference>
<evidence type="ECO:0000313" key="3">
    <source>
        <dbReference type="EMBL" id="CEP19278.1"/>
    </source>
</evidence>